<sequence>MSESFSQQVKKELCAVELGSTRRKQLVLATIFANIGVFRGNTAQISTGFLPLADIVNKQFYNLFKWEIPPVAGGDIVRYKIENSKYPEFKKLLADILQFVPFPNSLRADPASFDGEEISLILRYLFVSFGSICDPHKAYHVELTFKRQLVADFARRLLSLKGIEVRVVRRSHFWRIYIKDAQLIVDFLGIVGAHVALLTLENLRLEKEVRNSVNRVVNCDSANSKRVAATSVRQLEAVGRLRSAGAMSKLSPDLQRIAELRLENPELSLRELGELLDPPLGKSGVNHRLSRLEQLAAEIE</sequence>
<dbReference type="GO" id="GO:0051301">
    <property type="term" value="P:cell division"/>
    <property type="evidence" value="ECO:0007669"/>
    <property type="project" value="UniProtKB-UniRule"/>
</dbReference>
<feature type="domain" description="WhiA LAGLIDADG-like" evidence="6">
    <location>
        <begin position="122"/>
        <end position="210"/>
    </location>
</feature>
<dbReference type="RefSeq" id="WP_012993081.1">
    <property type="nucleotide sequence ID" value="NZ_NBZD01000001.1"/>
</dbReference>
<dbReference type="Proteomes" id="UP000236394">
    <property type="component" value="Unassembled WGS sequence"/>
</dbReference>
<dbReference type="OMA" id="RVQIFIP"/>
<comment type="caution">
    <text evidence="7">The sequence shown here is derived from an EMBL/GenBank/DDBJ whole genome shotgun (WGS) entry which is preliminary data.</text>
</comment>
<keyword evidence="1 4" id="KW-0132">Cell division</keyword>
<keyword evidence="2 4" id="KW-0238">DNA-binding</keyword>
<dbReference type="AlphaFoldDB" id="A0A2J8B5F8"/>
<dbReference type="PANTHER" id="PTHR37307">
    <property type="entry name" value="CELL DIVISION PROTEIN WHIA-RELATED"/>
    <property type="match status" value="1"/>
</dbReference>
<evidence type="ECO:0000259" key="6">
    <source>
        <dbReference type="Pfam" id="PF14527"/>
    </source>
</evidence>
<evidence type="ECO:0000256" key="3">
    <source>
        <dbReference type="ARBA" id="ARBA00023306"/>
    </source>
</evidence>
<reference evidence="8" key="1">
    <citation type="submission" date="2017-04" db="EMBL/GenBank/DDBJ databases">
        <authorList>
            <person name="Bumgarner R.E."/>
            <person name="Fredricks D.N."/>
            <person name="Srinivasan S."/>
        </authorList>
    </citation>
    <scope>NUCLEOTIDE SEQUENCE [LARGE SCALE GENOMIC DNA]</scope>
    <source>
        <strain evidence="8">KA00405</strain>
    </source>
</reference>
<organism evidence="7 8">
    <name type="scientific">Mageeibacillus indolicus</name>
    <dbReference type="NCBI Taxonomy" id="884684"/>
    <lineage>
        <taxon>Bacteria</taxon>
        <taxon>Bacillati</taxon>
        <taxon>Bacillota</taxon>
        <taxon>Clostridia</taxon>
        <taxon>Eubacteriales</taxon>
        <taxon>Oscillospiraceae</taxon>
        <taxon>Mageeibacillus</taxon>
    </lineage>
</organism>
<accession>A0A2J8B5F8</accession>
<keyword evidence="3 4" id="KW-0131">Cell cycle</keyword>
<evidence type="ECO:0000256" key="4">
    <source>
        <dbReference type="HAMAP-Rule" id="MF_01420"/>
    </source>
</evidence>
<proteinExistence type="inferred from homology"/>
<dbReference type="HAMAP" id="MF_01420">
    <property type="entry name" value="HTH_type_WhiA"/>
    <property type="match status" value="1"/>
</dbReference>
<evidence type="ECO:0000256" key="2">
    <source>
        <dbReference type="ARBA" id="ARBA00023125"/>
    </source>
</evidence>
<dbReference type="SUPFAM" id="SSF55608">
    <property type="entry name" value="Homing endonucleases"/>
    <property type="match status" value="1"/>
</dbReference>
<evidence type="ECO:0000313" key="7">
    <source>
        <dbReference type="EMBL" id="PNH19992.1"/>
    </source>
</evidence>
<comment type="similarity">
    <text evidence="4">Belongs to the WhiA family.</text>
</comment>
<dbReference type="PANTHER" id="PTHR37307:SF1">
    <property type="entry name" value="CELL DIVISION PROTEIN WHIA-RELATED"/>
    <property type="match status" value="1"/>
</dbReference>
<evidence type="ECO:0000313" key="8">
    <source>
        <dbReference type="Proteomes" id="UP000236394"/>
    </source>
</evidence>
<dbReference type="GO" id="GO:0043937">
    <property type="term" value="P:regulation of sporulation"/>
    <property type="evidence" value="ECO:0007669"/>
    <property type="project" value="InterPro"/>
</dbReference>
<dbReference type="Pfam" id="PF14527">
    <property type="entry name" value="LAGLIDADG_WhiA"/>
    <property type="match status" value="1"/>
</dbReference>
<comment type="function">
    <text evidence="4">Involved in cell division and chromosome segregation.</text>
</comment>
<feature type="domain" description="Sporulation regulator WhiA C-terminal" evidence="5">
    <location>
        <begin position="213"/>
        <end position="296"/>
    </location>
</feature>
<dbReference type="InterPro" id="IPR003802">
    <property type="entry name" value="Sporulation_regulator_WhiA"/>
</dbReference>
<dbReference type="GO" id="GO:0003677">
    <property type="term" value="F:DNA binding"/>
    <property type="evidence" value="ECO:0007669"/>
    <property type="project" value="UniProtKB-UniRule"/>
</dbReference>
<dbReference type="InterPro" id="IPR023054">
    <property type="entry name" value="Sporulation_regulator_WhiA_C"/>
</dbReference>
<dbReference type="Pfam" id="PF02650">
    <property type="entry name" value="HTH_WhiA"/>
    <property type="match status" value="1"/>
</dbReference>
<evidence type="ECO:0000259" key="5">
    <source>
        <dbReference type="Pfam" id="PF02650"/>
    </source>
</evidence>
<dbReference type="Gene3D" id="3.10.28.10">
    <property type="entry name" value="Homing endonucleases"/>
    <property type="match status" value="1"/>
</dbReference>
<dbReference type="NCBIfam" id="TIGR00647">
    <property type="entry name" value="DNA_bind_WhiA"/>
    <property type="match status" value="1"/>
</dbReference>
<gene>
    <name evidence="4" type="primary">whiA</name>
    <name evidence="7" type="ORF">B7R76_03745</name>
</gene>
<protein>
    <recommendedName>
        <fullName evidence="4">Probable cell division protein WhiA</fullName>
    </recommendedName>
</protein>
<dbReference type="EMBL" id="NBZD01000001">
    <property type="protein sequence ID" value="PNH19992.1"/>
    <property type="molecule type" value="Genomic_DNA"/>
</dbReference>
<name>A0A2J8B5F8_9FIRM</name>
<evidence type="ECO:0000256" key="1">
    <source>
        <dbReference type="ARBA" id="ARBA00022618"/>
    </source>
</evidence>
<dbReference type="InterPro" id="IPR027434">
    <property type="entry name" value="Homing_endonucl"/>
</dbReference>
<dbReference type="InterPro" id="IPR039518">
    <property type="entry name" value="WhiA_LAGLIDADG_dom"/>
</dbReference>